<feature type="domain" description="Amidohydrolase-related" evidence="1">
    <location>
        <begin position="36"/>
        <end position="299"/>
    </location>
</feature>
<dbReference type="InterPro" id="IPR006680">
    <property type="entry name" value="Amidohydro-rel"/>
</dbReference>
<accession>A0ABM8WAR0</accession>
<dbReference type="Proteomes" id="UP000706525">
    <property type="component" value="Unassembled WGS sequence"/>
</dbReference>
<reference evidence="2 3" key="1">
    <citation type="submission" date="2021-08" db="EMBL/GenBank/DDBJ databases">
        <authorList>
            <person name="Peeters C."/>
        </authorList>
    </citation>
    <scope>NUCLEOTIDE SEQUENCE [LARGE SCALE GENOMIC DNA]</scope>
    <source>
        <strain evidence="2 3">LMG 32289</strain>
    </source>
</reference>
<dbReference type="EC" id="3.1.1.57" evidence="2"/>
<gene>
    <name evidence="2" type="primary">pmdD_1</name>
    <name evidence="2" type="ORF">LMG32289_00705</name>
</gene>
<keyword evidence="3" id="KW-1185">Reference proteome</keyword>
<dbReference type="InterPro" id="IPR052358">
    <property type="entry name" value="Aro_Compnd_Degr_Hydrolases"/>
</dbReference>
<sequence>MDRLPSALADGGNVLTPDNARWLAAGVDQAVPVEAVDSHAHVFVRGLPLAAERRHAPDYDATLDAYVSHLRANGLSHSVLVQPSFLGTDNHYFLDVLKRYPQRFRGVAVIEPGTCHGELAYMDKLGVVGVRLNLIGRPLPDLRSGPWPDLLTRVNAMGWHVEIHRGAGDLAALLPALIEQQCTVVIDHFGRPDPELGASDPGLDYLCGTASTGRVWVKLSAAYRNVADASGTSLGEALTHRLLDAFGPTRLVWGSDWPHTQHRDVIDYDASRAALNQWIPDAFTRQIVLRDSPRMLFRLG</sequence>
<protein>
    <submittedName>
        <fullName evidence="2">2-pyrone-4,6-dicarbaxylate hydrolase</fullName>
        <ecNumber evidence="2">3.1.1.57</ecNumber>
    </submittedName>
</protein>
<dbReference type="PANTHER" id="PTHR35563">
    <property type="entry name" value="BARREL METAL-DEPENDENT HYDROLASE, PUTATIVE (AFU_ORTHOLOGUE AFUA_1G16240)-RELATED"/>
    <property type="match status" value="1"/>
</dbReference>
<dbReference type="Gene3D" id="3.20.20.140">
    <property type="entry name" value="Metal-dependent hydrolases"/>
    <property type="match status" value="1"/>
</dbReference>
<evidence type="ECO:0000313" key="3">
    <source>
        <dbReference type="Proteomes" id="UP000706525"/>
    </source>
</evidence>
<dbReference type="RefSeq" id="WP_223981900.1">
    <property type="nucleotide sequence ID" value="NZ_CAJZAG010000001.1"/>
</dbReference>
<dbReference type="Pfam" id="PF04909">
    <property type="entry name" value="Amidohydro_2"/>
    <property type="match status" value="1"/>
</dbReference>
<dbReference type="SUPFAM" id="SSF51556">
    <property type="entry name" value="Metallo-dependent hydrolases"/>
    <property type="match status" value="1"/>
</dbReference>
<dbReference type="GO" id="GO:0047554">
    <property type="term" value="F:2-pyrone-4,6-dicarboxylate lactonase activity"/>
    <property type="evidence" value="ECO:0007669"/>
    <property type="project" value="UniProtKB-EC"/>
</dbReference>
<dbReference type="EMBL" id="CAJZAG010000001">
    <property type="protein sequence ID" value="CAG9164362.1"/>
    <property type="molecule type" value="Genomic_DNA"/>
</dbReference>
<dbReference type="PANTHER" id="PTHR35563:SF2">
    <property type="entry name" value="BARREL METAL-DEPENDENT HYDROLASE, PUTATIVE (AFU_ORTHOLOGUE AFUA_1G16240)-RELATED"/>
    <property type="match status" value="1"/>
</dbReference>
<evidence type="ECO:0000313" key="2">
    <source>
        <dbReference type="EMBL" id="CAG9164362.1"/>
    </source>
</evidence>
<keyword evidence="2" id="KW-0378">Hydrolase</keyword>
<evidence type="ECO:0000259" key="1">
    <source>
        <dbReference type="Pfam" id="PF04909"/>
    </source>
</evidence>
<dbReference type="InterPro" id="IPR032466">
    <property type="entry name" value="Metal_Hydrolase"/>
</dbReference>
<organism evidence="2 3">
    <name type="scientific">Cupriavidus pampae</name>
    <dbReference type="NCBI Taxonomy" id="659251"/>
    <lineage>
        <taxon>Bacteria</taxon>
        <taxon>Pseudomonadati</taxon>
        <taxon>Pseudomonadota</taxon>
        <taxon>Betaproteobacteria</taxon>
        <taxon>Burkholderiales</taxon>
        <taxon>Burkholderiaceae</taxon>
        <taxon>Cupriavidus</taxon>
    </lineage>
</organism>
<proteinExistence type="predicted"/>
<name>A0ABM8WAR0_9BURK</name>
<comment type="caution">
    <text evidence="2">The sequence shown here is derived from an EMBL/GenBank/DDBJ whole genome shotgun (WGS) entry which is preliminary data.</text>
</comment>